<protein>
    <recommendedName>
        <fullName evidence="10">tRNA (guanine(37)-N1)-methyltransferase</fullName>
        <ecNumber evidence="10">2.1.1.228</ecNumber>
    </recommendedName>
    <alternativeName>
        <fullName evidence="10">M1G-methyltransferase</fullName>
    </alternativeName>
    <alternativeName>
        <fullName evidence="10">tRNA [GM37] methyltransferase</fullName>
    </alternativeName>
    <alternativeName>
        <fullName evidence="10">tRNA methyltransferase 5 homolog</fullName>
    </alternativeName>
</protein>
<comment type="caution">
    <text evidence="12">The sequence shown here is derived from an EMBL/GenBank/DDBJ whole genome shotgun (WGS) entry which is preliminary data.</text>
</comment>
<reference evidence="12 13" key="1">
    <citation type="submission" date="2022-07" db="EMBL/GenBank/DDBJ databases">
        <title>Genome-wide signatures of adaptation to extreme environments.</title>
        <authorList>
            <person name="Cho C.H."/>
            <person name="Yoon H.S."/>
        </authorList>
    </citation>
    <scope>NUCLEOTIDE SEQUENCE [LARGE SCALE GENOMIC DNA]</scope>
    <source>
        <strain evidence="12 13">DBV 063 E5</strain>
    </source>
</reference>
<comment type="subunit">
    <text evidence="10">Monomer.</text>
</comment>
<evidence type="ECO:0000313" key="12">
    <source>
        <dbReference type="EMBL" id="KAK4536353.1"/>
    </source>
</evidence>
<dbReference type="InterPro" id="IPR030382">
    <property type="entry name" value="MeTrfase_TRM5/TYW2"/>
</dbReference>
<dbReference type="FunFam" id="3.30.300.110:FF:000001">
    <property type="entry name" value="tRNA (guanine(37)-N1)-methyltransferase"/>
    <property type="match status" value="1"/>
</dbReference>
<evidence type="ECO:0000256" key="1">
    <source>
        <dbReference type="ARBA" id="ARBA00009775"/>
    </source>
</evidence>
<dbReference type="EC" id="2.1.1.228" evidence="10"/>
<proteinExistence type="inferred from homology"/>
<sequence length="535" mass="60098">MPLARSSWTTRLSWITLSGWTGRRRCGALQIQRPKYLCHPFPWRQRRRYTCSGRPVRMADRSANVNGAEAPFQVPREAFRQVWTSFALRTEASRVKMVMSQLGTRHLLRLPRKQSVAADEGGASTRRLVLLRYLAADCGGKNELPECSNWSREFVDRDRADLYRHLLAEETASSSTTTAAEPLSAWLTVDDLVTHDVMLDYSYFSAEYVLRRLLPESVTVPSSFEVVGSVLHLNLRAPQLPHARLIGQVLLDKHRHVQIVVNKAEMVGGAFRTFGMQTLAAHPGATLVTQVRENGCTFTLDFGQVYWNSRLETEHRRVIEEIGKAAVTASERFPVRVADAFAGVGPFAVPLARQDIPVYANDLNPDSALWLRRNLRKNHVPPGRCFVSCTDARAFLQHLLVTERVPVTHIIMNLPLQAPEFLPVLLGAIAPGRPMPRVFCYCFEGGEQGAQRAVDRVAAALAAPISASAEGQHVPEPKRVRPQEPFVFQAGRDEWQVRYVRAVAPNKAMFCVEFVLPERMGRAREALREAPSPER</sequence>
<organism evidence="12 13">
    <name type="scientific">Cyanidium caldarium</name>
    <name type="common">Red alga</name>
    <dbReference type="NCBI Taxonomy" id="2771"/>
    <lineage>
        <taxon>Eukaryota</taxon>
        <taxon>Rhodophyta</taxon>
        <taxon>Bangiophyceae</taxon>
        <taxon>Cyanidiales</taxon>
        <taxon>Cyanidiaceae</taxon>
        <taxon>Cyanidium</taxon>
    </lineage>
</organism>
<evidence type="ECO:0000313" key="13">
    <source>
        <dbReference type="Proteomes" id="UP001301350"/>
    </source>
</evidence>
<evidence type="ECO:0000256" key="7">
    <source>
        <dbReference type="ARBA" id="ARBA00023128"/>
    </source>
</evidence>
<feature type="binding site" evidence="10">
    <location>
        <position position="413"/>
    </location>
    <ligand>
        <name>S-adenosyl-L-methionine</name>
        <dbReference type="ChEBI" id="CHEBI:59789"/>
    </ligand>
</feature>
<dbReference type="GO" id="GO:0002939">
    <property type="term" value="P:tRNA N1-guanine methylation"/>
    <property type="evidence" value="ECO:0007669"/>
    <property type="project" value="TreeGrafter"/>
</dbReference>
<evidence type="ECO:0000256" key="4">
    <source>
        <dbReference type="ARBA" id="ARBA00022679"/>
    </source>
</evidence>
<feature type="binding site" evidence="10">
    <location>
        <begin position="391"/>
        <end position="392"/>
    </location>
    <ligand>
        <name>S-adenosyl-L-methionine</name>
        <dbReference type="ChEBI" id="CHEBI:59789"/>
    </ligand>
</feature>
<feature type="binding site" evidence="10">
    <location>
        <begin position="362"/>
        <end position="363"/>
    </location>
    <ligand>
        <name>S-adenosyl-L-methionine</name>
        <dbReference type="ChEBI" id="CHEBI:59789"/>
    </ligand>
</feature>
<dbReference type="PROSITE" id="PS51684">
    <property type="entry name" value="SAM_MT_TRM5_TYW2"/>
    <property type="match status" value="1"/>
</dbReference>
<dbReference type="InterPro" id="IPR056743">
    <property type="entry name" value="TRM5-TYW2-like_MTfase"/>
</dbReference>
<feature type="domain" description="SAM-dependent methyltransferase TRM5/TYW2-type" evidence="11">
    <location>
        <begin position="224"/>
        <end position="518"/>
    </location>
</feature>
<evidence type="ECO:0000256" key="10">
    <source>
        <dbReference type="HAMAP-Rule" id="MF_03152"/>
    </source>
</evidence>
<feature type="binding site" evidence="10">
    <location>
        <position position="315"/>
    </location>
    <ligand>
        <name>S-adenosyl-L-methionine</name>
        <dbReference type="ChEBI" id="CHEBI:59789"/>
    </ligand>
</feature>
<dbReference type="GO" id="GO:0070901">
    <property type="term" value="P:mitochondrial tRNA methylation"/>
    <property type="evidence" value="ECO:0007669"/>
    <property type="project" value="UniProtKB-ARBA"/>
</dbReference>
<evidence type="ECO:0000256" key="3">
    <source>
        <dbReference type="ARBA" id="ARBA00022603"/>
    </source>
</evidence>
<dbReference type="Pfam" id="PF25133">
    <property type="entry name" value="TYW2_N_2"/>
    <property type="match status" value="1"/>
</dbReference>
<evidence type="ECO:0000256" key="5">
    <source>
        <dbReference type="ARBA" id="ARBA00022691"/>
    </source>
</evidence>
<comment type="catalytic activity">
    <reaction evidence="9 10">
        <text>guanosine(37) in tRNA + S-adenosyl-L-methionine = N(1)-methylguanosine(37) in tRNA + S-adenosyl-L-homocysteine + H(+)</text>
        <dbReference type="Rhea" id="RHEA:36899"/>
        <dbReference type="Rhea" id="RHEA-COMP:10145"/>
        <dbReference type="Rhea" id="RHEA-COMP:10147"/>
        <dbReference type="ChEBI" id="CHEBI:15378"/>
        <dbReference type="ChEBI" id="CHEBI:57856"/>
        <dbReference type="ChEBI" id="CHEBI:59789"/>
        <dbReference type="ChEBI" id="CHEBI:73542"/>
        <dbReference type="ChEBI" id="CHEBI:74269"/>
        <dbReference type="EC" id="2.1.1.228"/>
    </reaction>
</comment>
<name>A0AAV9IVP3_CYACA</name>
<evidence type="ECO:0000256" key="9">
    <source>
        <dbReference type="ARBA" id="ARBA00047783"/>
    </source>
</evidence>
<comment type="similarity">
    <text evidence="10">Belongs to the TRM5 / TYW2 family.</text>
</comment>
<comment type="function">
    <text evidence="10">Specifically methylates the N1 position of guanosine-37 in various cytoplasmic and mitochondrial tRNAs. Methylation is not dependent on the nature of the nucleoside 5' of the target nucleoside. This is the first step in the biosynthesis of wybutosine (yW), a modified base adjacent to the anticodon of tRNAs and required for accurate decoding.</text>
</comment>
<comment type="similarity">
    <text evidence="1">Belongs to the class I-like SAM-binding methyltransferase superfamily. TRM5/TYW2 family.</text>
</comment>
<evidence type="ECO:0000256" key="6">
    <source>
        <dbReference type="ARBA" id="ARBA00022694"/>
    </source>
</evidence>
<keyword evidence="6 10" id="KW-0819">tRNA processing</keyword>
<dbReference type="HAMAP" id="MF_03152">
    <property type="entry name" value="TRM5"/>
    <property type="match status" value="1"/>
</dbReference>
<keyword evidence="3 10" id="KW-0489">Methyltransferase</keyword>
<evidence type="ECO:0000256" key="2">
    <source>
        <dbReference type="ARBA" id="ARBA00022490"/>
    </source>
</evidence>
<comment type="subcellular location">
    <subcellularLocation>
        <location evidence="10">Mitochondrion matrix</location>
    </subcellularLocation>
    <subcellularLocation>
        <location evidence="10">Nucleus</location>
    </subcellularLocation>
    <subcellularLocation>
        <location evidence="10">Cytoplasm</location>
    </subcellularLocation>
    <text evidence="10">Predominantly in the mitochondria and in the nucleus.</text>
</comment>
<keyword evidence="2 10" id="KW-0963">Cytoplasm</keyword>
<dbReference type="Pfam" id="PF02475">
    <property type="entry name" value="TRM5-TYW2_MTfase"/>
    <property type="match status" value="1"/>
</dbReference>
<dbReference type="AlphaFoldDB" id="A0AAV9IVP3"/>
<gene>
    <name evidence="12" type="ORF">CDCA_CDCA08G2378</name>
</gene>
<evidence type="ECO:0000256" key="8">
    <source>
        <dbReference type="ARBA" id="ARBA00023242"/>
    </source>
</evidence>
<keyword evidence="4 10" id="KW-0808">Transferase</keyword>
<dbReference type="PANTHER" id="PTHR23245:SF36">
    <property type="entry name" value="TRNA (GUANINE(37)-N1)-METHYLTRANSFERASE"/>
    <property type="match status" value="1"/>
</dbReference>
<dbReference type="Gene3D" id="3.30.300.110">
    <property type="entry name" value="Met-10+ protein-like domains"/>
    <property type="match status" value="1"/>
</dbReference>
<dbReference type="Proteomes" id="UP001301350">
    <property type="component" value="Unassembled WGS sequence"/>
</dbReference>
<evidence type="ECO:0000259" key="11">
    <source>
        <dbReference type="PROSITE" id="PS51684"/>
    </source>
</evidence>
<keyword evidence="5 10" id="KW-0949">S-adenosyl-L-methionine</keyword>
<dbReference type="PANTHER" id="PTHR23245">
    <property type="entry name" value="TRNA METHYLTRANSFERASE"/>
    <property type="match status" value="1"/>
</dbReference>
<dbReference type="GO" id="GO:0005759">
    <property type="term" value="C:mitochondrial matrix"/>
    <property type="evidence" value="ECO:0007669"/>
    <property type="project" value="UniProtKB-SubCell"/>
</dbReference>
<dbReference type="CDD" id="cd02440">
    <property type="entry name" value="AdoMet_MTases"/>
    <property type="match status" value="1"/>
</dbReference>
<dbReference type="InterPro" id="IPR056744">
    <property type="entry name" value="TRM5/TYW2-like_N"/>
</dbReference>
<dbReference type="InterPro" id="IPR025792">
    <property type="entry name" value="tRNA_Gua_MeTrfase_euk"/>
</dbReference>
<dbReference type="SUPFAM" id="SSF53335">
    <property type="entry name" value="S-adenosyl-L-methionine-dependent methyltransferases"/>
    <property type="match status" value="1"/>
</dbReference>
<dbReference type="InterPro" id="IPR029063">
    <property type="entry name" value="SAM-dependent_MTases_sf"/>
</dbReference>
<keyword evidence="8 10" id="KW-0539">Nucleus</keyword>
<dbReference type="EMBL" id="JANCYW010000008">
    <property type="protein sequence ID" value="KAK4536353.1"/>
    <property type="molecule type" value="Genomic_DNA"/>
</dbReference>
<dbReference type="GO" id="GO:0005634">
    <property type="term" value="C:nucleus"/>
    <property type="evidence" value="ECO:0007669"/>
    <property type="project" value="UniProtKB-SubCell"/>
</dbReference>
<dbReference type="GO" id="GO:0052906">
    <property type="term" value="F:tRNA (guanine(37)-N1)-methyltransferase activity"/>
    <property type="evidence" value="ECO:0007669"/>
    <property type="project" value="UniProtKB-UniRule"/>
</dbReference>
<dbReference type="Gene3D" id="3.40.50.150">
    <property type="entry name" value="Vaccinia Virus protein VP39"/>
    <property type="match status" value="1"/>
</dbReference>
<accession>A0AAV9IVP3</accession>
<keyword evidence="13" id="KW-1185">Reference proteome</keyword>
<keyword evidence="7 10" id="KW-0496">Mitochondrion</keyword>